<dbReference type="Pfam" id="PF08352">
    <property type="entry name" value="oligo_HPY"/>
    <property type="match status" value="1"/>
</dbReference>
<dbReference type="Proteomes" id="UP001519271">
    <property type="component" value="Unassembled WGS sequence"/>
</dbReference>
<evidence type="ECO:0000256" key="1">
    <source>
        <dbReference type="ARBA" id="ARBA00004202"/>
    </source>
</evidence>
<comment type="subcellular location">
    <subcellularLocation>
        <location evidence="1">Cell membrane</location>
        <topology evidence="1">Peripheral membrane protein</topology>
    </subcellularLocation>
</comment>
<dbReference type="EMBL" id="JAGGKC010000003">
    <property type="protein sequence ID" value="MBP1918089.1"/>
    <property type="molecule type" value="Genomic_DNA"/>
</dbReference>
<feature type="domain" description="ABC transporter" evidence="8">
    <location>
        <begin position="71"/>
        <end position="327"/>
    </location>
</feature>
<protein>
    <submittedName>
        <fullName evidence="9">Peptide/nickel transport system ATP-binding protein</fullName>
    </submittedName>
</protein>
<evidence type="ECO:0000313" key="10">
    <source>
        <dbReference type="Proteomes" id="UP001519271"/>
    </source>
</evidence>
<keyword evidence="7" id="KW-0472">Membrane</keyword>
<evidence type="ECO:0000259" key="8">
    <source>
        <dbReference type="PROSITE" id="PS50893"/>
    </source>
</evidence>
<dbReference type="PANTHER" id="PTHR43297">
    <property type="entry name" value="OLIGOPEPTIDE TRANSPORT ATP-BINDING PROTEIN APPD"/>
    <property type="match status" value="1"/>
</dbReference>
<dbReference type="Pfam" id="PF00005">
    <property type="entry name" value="ABC_tran"/>
    <property type="match status" value="1"/>
</dbReference>
<dbReference type="NCBIfam" id="TIGR01727">
    <property type="entry name" value="oligo_HPY"/>
    <property type="match status" value="1"/>
</dbReference>
<accession>A0ABS4G0L8</accession>
<dbReference type="PROSITE" id="PS00211">
    <property type="entry name" value="ABC_TRANSPORTER_1"/>
    <property type="match status" value="1"/>
</dbReference>
<keyword evidence="6 9" id="KW-0067">ATP-binding</keyword>
<dbReference type="SUPFAM" id="SSF52540">
    <property type="entry name" value="P-loop containing nucleoside triphosphate hydrolases"/>
    <property type="match status" value="1"/>
</dbReference>
<dbReference type="InterPro" id="IPR027417">
    <property type="entry name" value="P-loop_NTPase"/>
</dbReference>
<keyword evidence="5" id="KW-0547">Nucleotide-binding</keyword>
<dbReference type="PANTHER" id="PTHR43297:SF2">
    <property type="entry name" value="DIPEPTIDE TRANSPORT ATP-BINDING PROTEIN DPPD"/>
    <property type="match status" value="1"/>
</dbReference>
<dbReference type="InterPro" id="IPR050388">
    <property type="entry name" value="ABC_Ni/Peptide_Import"/>
</dbReference>
<evidence type="ECO:0000256" key="2">
    <source>
        <dbReference type="ARBA" id="ARBA00005417"/>
    </source>
</evidence>
<dbReference type="Gene3D" id="3.40.50.300">
    <property type="entry name" value="P-loop containing nucleotide triphosphate hydrolases"/>
    <property type="match status" value="1"/>
</dbReference>
<sequence length="400" mass="45162">MEDKKGFFNKLLKKGNKNASIKNINYISAKELRAISKENRRVTDEFERLRNREDVPESEYKTKMKNPENVLEIDDLNTYFFTDIGTVKAVDGVSFDVPKGKTVGVVGESGCGKSVTALSIMQLVQRPQGQVVKGEIRFNTDDFVYDIAKTPTEYMQKIRGNEISMIFQEPMTSLNPVFKVGMQIDEVIELHNEDMTKEEVKARTIEMIKMVGIANAEGVYEMYPHELSGGMRQRAMIAMALACTPKLIIADEPTTALDVTIQAQIMDLLRQLKDKINSSIMLITHDLGVIAEMADYVVVMYAGRVVEKGTADEIFHNPLHPYTVGLMQSKPSSNRRVERLYSIPGSVPNPVNMPNYCYFKDRCNRAFEACNGAYPRTFSISDTHKVACYHYMNGKEGQDV</sequence>
<keyword evidence="4" id="KW-1003">Cell membrane</keyword>
<name>A0ABS4G0L8_9CLOT</name>
<evidence type="ECO:0000313" key="9">
    <source>
        <dbReference type="EMBL" id="MBP1918089.1"/>
    </source>
</evidence>
<dbReference type="InterPro" id="IPR017871">
    <property type="entry name" value="ABC_transporter-like_CS"/>
</dbReference>
<evidence type="ECO:0000256" key="3">
    <source>
        <dbReference type="ARBA" id="ARBA00022448"/>
    </source>
</evidence>
<reference evidence="9 10" key="1">
    <citation type="submission" date="2021-03" db="EMBL/GenBank/DDBJ databases">
        <title>Genomic Encyclopedia of Type Strains, Phase IV (KMG-IV): sequencing the most valuable type-strain genomes for metagenomic binning, comparative biology and taxonomic classification.</title>
        <authorList>
            <person name="Goeker M."/>
        </authorList>
    </citation>
    <scope>NUCLEOTIDE SEQUENCE [LARGE SCALE GENOMIC DNA]</scope>
    <source>
        <strain evidence="9 10">DSM 6139</strain>
    </source>
</reference>
<dbReference type="InterPro" id="IPR013563">
    <property type="entry name" value="Oligopep_ABC_C"/>
</dbReference>
<keyword evidence="10" id="KW-1185">Reference proteome</keyword>
<proteinExistence type="inferred from homology"/>
<dbReference type="InterPro" id="IPR003593">
    <property type="entry name" value="AAA+_ATPase"/>
</dbReference>
<evidence type="ECO:0000256" key="6">
    <source>
        <dbReference type="ARBA" id="ARBA00022840"/>
    </source>
</evidence>
<dbReference type="SMART" id="SM00382">
    <property type="entry name" value="AAA"/>
    <property type="match status" value="1"/>
</dbReference>
<evidence type="ECO:0000256" key="4">
    <source>
        <dbReference type="ARBA" id="ARBA00022475"/>
    </source>
</evidence>
<evidence type="ECO:0000256" key="7">
    <source>
        <dbReference type="ARBA" id="ARBA00023136"/>
    </source>
</evidence>
<comment type="caution">
    <text evidence="9">The sequence shown here is derived from an EMBL/GenBank/DDBJ whole genome shotgun (WGS) entry which is preliminary data.</text>
</comment>
<comment type="similarity">
    <text evidence="2">Belongs to the ABC transporter superfamily.</text>
</comment>
<dbReference type="InterPro" id="IPR003439">
    <property type="entry name" value="ABC_transporter-like_ATP-bd"/>
</dbReference>
<dbReference type="PROSITE" id="PS50893">
    <property type="entry name" value="ABC_TRANSPORTER_2"/>
    <property type="match status" value="1"/>
</dbReference>
<dbReference type="CDD" id="cd03257">
    <property type="entry name" value="ABC_NikE_OppD_transporters"/>
    <property type="match status" value="1"/>
</dbReference>
<keyword evidence="3" id="KW-0813">Transport</keyword>
<organism evidence="9 10">
    <name type="scientific">Youngiibacter multivorans</name>
    <dbReference type="NCBI Taxonomy" id="937251"/>
    <lineage>
        <taxon>Bacteria</taxon>
        <taxon>Bacillati</taxon>
        <taxon>Bacillota</taxon>
        <taxon>Clostridia</taxon>
        <taxon>Eubacteriales</taxon>
        <taxon>Clostridiaceae</taxon>
        <taxon>Youngiibacter</taxon>
    </lineage>
</organism>
<dbReference type="GO" id="GO:0005524">
    <property type="term" value="F:ATP binding"/>
    <property type="evidence" value="ECO:0007669"/>
    <property type="project" value="UniProtKB-KW"/>
</dbReference>
<evidence type="ECO:0000256" key="5">
    <source>
        <dbReference type="ARBA" id="ARBA00022741"/>
    </source>
</evidence>
<gene>
    <name evidence="9" type="ORF">J2Z34_000560</name>
</gene>